<dbReference type="SUPFAM" id="SSF48317">
    <property type="entry name" value="Acid phosphatase/Vanadium-dependent haloperoxidase"/>
    <property type="match status" value="1"/>
</dbReference>
<feature type="transmembrane region" description="Helical" evidence="1">
    <location>
        <begin position="89"/>
        <end position="109"/>
    </location>
</feature>
<gene>
    <name evidence="3" type="ORF">SAMN04488068_2358</name>
</gene>
<accession>A0A1M5PWH6</accession>
<dbReference type="Proteomes" id="UP000199758">
    <property type="component" value="Unassembled WGS sequence"/>
</dbReference>
<evidence type="ECO:0000259" key="2">
    <source>
        <dbReference type="Pfam" id="PF01569"/>
    </source>
</evidence>
<evidence type="ECO:0000256" key="1">
    <source>
        <dbReference type="SAM" id="Phobius"/>
    </source>
</evidence>
<dbReference type="InterPro" id="IPR000326">
    <property type="entry name" value="PAP2/HPO"/>
</dbReference>
<evidence type="ECO:0000313" key="3">
    <source>
        <dbReference type="EMBL" id="SHH06134.1"/>
    </source>
</evidence>
<sequence>MSAVHLRWSPAVLLLLSALAFECSGLDQWVLDVCFSTARGDFIARGTGWGDKLLHDGGARAVLIAAIALLLMRVAGIRRGRDKPYRDDLIYLLLCVALTTGLVALLKHFSPVHCPVQWQRYGGDVEGISWLQVGQGRVIAAIRAGHCFPGGHSSGAWAWFGLYWIARRRQWSHALPVLCGVFVMGLLFSATQWLRGAHFPSHDIVSAALAWSVASALDALRQPAVDRHRQTEDHASPGRVVDDLAIPVVQQHHGSHQR</sequence>
<dbReference type="CDD" id="cd03396">
    <property type="entry name" value="PAP2_like_6"/>
    <property type="match status" value="1"/>
</dbReference>
<keyword evidence="4" id="KW-1185">Reference proteome</keyword>
<dbReference type="RefSeq" id="WP_072897806.1">
    <property type="nucleotide sequence ID" value="NZ_FQWZ01000005.1"/>
</dbReference>
<dbReference type="STRING" id="490188.SAMN04488068_2358"/>
<feature type="domain" description="Phosphatidic acid phosphatase type 2/haloperoxidase" evidence="2">
    <location>
        <begin position="89"/>
        <end position="216"/>
    </location>
</feature>
<dbReference type="Gene3D" id="1.20.144.10">
    <property type="entry name" value="Phosphatidic acid phosphatase type 2/haloperoxidase"/>
    <property type="match status" value="1"/>
</dbReference>
<reference evidence="3 4" key="1">
    <citation type="submission" date="2016-11" db="EMBL/GenBank/DDBJ databases">
        <authorList>
            <person name="Jaros S."/>
            <person name="Januszkiewicz K."/>
            <person name="Wedrychowicz H."/>
        </authorList>
    </citation>
    <scope>NUCLEOTIDE SEQUENCE [LARGE SCALE GENOMIC DNA]</scope>
    <source>
        <strain evidence="3 4">CGMCC 1.7049</strain>
    </source>
</reference>
<feature type="transmembrane region" description="Helical" evidence="1">
    <location>
        <begin position="58"/>
        <end position="77"/>
    </location>
</feature>
<dbReference type="EMBL" id="FQWZ01000005">
    <property type="protein sequence ID" value="SHH06134.1"/>
    <property type="molecule type" value="Genomic_DNA"/>
</dbReference>
<dbReference type="AlphaFoldDB" id="A0A1M5PWH6"/>
<organism evidence="3 4">
    <name type="scientific">Hydrocarboniphaga daqingensis</name>
    <dbReference type="NCBI Taxonomy" id="490188"/>
    <lineage>
        <taxon>Bacteria</taxon>
        <taxon>Pseudomonadati</taxon>
        <taxon>Pseudomonadota</taxon>
        <taxon>Gammaproteobacteria</taxon>
        <taxon>Nevskiales</taxon>
        <taxon>Nevskiaceae</taxon>
        <taxon>Hydrocarboniphaga</taxon>
    </lineage>
</organism>
<name>A0A1M5PWH6_9GAMM</name>
<keyword evidence="1" id="KW-1133">Transmembrane helix</keyword>
<keyword evidence="1" id="KW-0472">Membrane</keyword>
<dbReference type="Pfam" id="PF01569">
    <property type="entry name" value="PAP2"/>
    <property type="match status" value="1"/>
</dbReference>
<protein>
    <submittedName>
        <fullName evidence="3">Membrane-associated enzyme, PAP2 (Acid phosphatase) superfamily</fullName>
    </submittedName>
</protein>
<feature type="transmembrane region" description="Helical" evidence="1">
    <location>
        <begin position="171"/>
        <end position="190"/>
    </location>
</feature>
<keyword evidence="1" id="KW-0812">Transmembrane</keyword>
<dbReference type="InterPro" id="IPR036938">
    <property type="entry name" value="PAP2/HPO_sf"/>
</dbReference>
<dbReference type="OrthoDB" id="7348799at2"/>
<proteinExistence type="predicted"/>
<evidence type="ECO:0000313" key="4">
    <source>
        <dbReference type="Proteomes" id="UP000199758"/>
    </source>
</evidence>